<dbReference type="SUPFAM" id="SSF52172">
    <property type="entry name" value="CheY-like"/>
    <property type="match status" value="1"/>
</dbReference>
<dbReference type="GO" id="GO:0000160">
    <property type="term" value="P:phosphorelay signal transduction system"/>
    <property type="evidence" value="ECO:0007669"/>
    <property type="project" value="InterPro"/>
</dbReference>
<reference evidence="4 5" key="1">
    <citation type="submission" date="2016-10" db="EMBL/GenBank/DDBJ databases">
        <authorList>
            <person name="Varghese N."/>
            <person name="Submissions S."/>
        </authorList>
    </citation>
    <scope>NUCLEOTIDE SEQUENCE [LARGE SCALE GENOMIC DNA]</scope>
    <source>
        <strain evidence="4 5">DSM 1741</strain>
    </source>
</reference>
<dbReference type="Gene3D" id="1.10.3210.10">
    <property type="entry name" value="Hypothetical protein af1432"/>
    <property type="match status" value="1"/>
</dbReference>
<dbReference type="Pfam" id="PF00072">
    <property type="entry name" value="Response_reg"/>
    <property type="match status" value="1"/>
</dbReference>
<gene>
    <name evidence="4" type="ORF">SAMN05421830_10817</name>
</gene>
<sequence>MTSRVEKPVILIVDDTESNIDLLVGVLGDEYELSVAMSGLEALEAVRDARPDLILLDIMMPGMDGYEVCRKLKSEQSWARIPVIFITAMTEVEDEARGFDVGAIDYIAKPFSPPIVQARVKTHLALADQQRTCEKTVETQVAAIRQGQKDAIYMMGQAGHYNDDNTGVHIWRMAAYARALAKAAGWTVEEQEQMLLAAPMHDSGKIGTPDAILKKPGKLTDEEWVIMREHTTVGHKILSVSDAPVFRMAAEIALSHHERWLGGGYPQNIKGEDIPESARISAIADVFDALTMERPYKEAWSVDKAMEYIRDNAGHFEPRLTNLFISIRDEIERIRDYWNQHEKEDLFTASLDELGS</sequence>
<protein>
    <submittedName>
        <fullName evidence="4">Putative two-component system response regulator</fullName>
    </submittedName>
</protein>
<feature type="modified residue" description="4-aspartylphosphate" evidence="1">
    <location>
        <position position="57"/>
    </location>
</feature>
<dbReference type="InterPro" id="IPR037522">
    <property type="entry name" value="HD_GYP_dom"/>
</dbReference>
<dbReference type="InterPro" id="IPR052020">
    <property type="entry name" value="Cyclic_di-GMP/3'3'-cGAMP_PDE"/>
</dbReference>
<evidence type="ECO:0000259" key="2">
    <source>
        <dbReference type="PROSITE" id="PS50110"/>
    </source>
</evidence>
<dbReference type="InterPro" id="IPR001789">
    <property type="entry name" value="Sig_transdc_resp-reg_receiver"/>
</dbReference>
<dbReference type="SUPFAM" id="SSF109604">
    <property type="entry name" value="HD-domain/PDEase-like"/>
    <property type="match status" value="1"/>
</dbReference>
<dbReference type="EMBL" id="FOTO01000008">
    <property type="protein sequence ID" value="SFL86550.1"/>
    <property type="molecule type" value="Genomic_DNA"/>
</dbReference>
<evidence type="ECO:0000259" key="3">
    <source>
        <dbReference type="PROSITE" id="PS51832"/>
    </source>
</evidence>
<evidence type="ECO:0000313" key="5">
    <source>
        <dbReference type="Proteomes" id="UP000199581"/>
    </source>
</evidence>
<feature type="domain" description="Response regulatory" evidence="2">
    <location>
        <begin position="9"/>
        <end position="124"/>
    </location>
</feature>
<dbReference type="CDD" id="cd00077">
    <property type="entry name" value="HDc"/>
    <property type="match status" value="1"/>
</dbReference>
<keyword evidence="1" id="KW-0597">Phosphoprotein</keyword>
<evidence type="ECO:0000256" key="1">
    <source>
        <dbReference type="PROSITE-ProRule" id="PRU00169"/>
    </source>
</evidence>
<dbReference type="RefSeq" id="WP_092192697.1">
    <property type="nucleotide sequence ID" value="NZ_FOTO01000008.1"/>
</dbReference>
<organism evidence="4 5">
    <name type="scientific">Desulfomicrobium norvegicum (strain DSM 1741 / NCIMB 8310)</name>
    <name type="common">Desulfovibrio baculatus (strain Norway 4)</name>
    <name type="synonym">Desulfovibrio desulfuricans (strain Norway 4)</name>
    <dbReference type="NCBI Taxonomy" id="52561"/>
    <lineage>
        <taxon>Bacteria</taxon>
        <taxon>Pseudomonadati</taxon>
        <taxon>Thermodesulfobacteriota</taxon>
        <taxon>Desulfovibrionia</taxon>
        <taxon>Desulfovibrionales</taxon>
        <taxon>Desulfomicrobiaceae</taxon>
        <taxon>Desulfomicrobium</taxon>
    </lineage>
</organism>
<feature type="domain" description="HD-GYP" evidence="3">
    <location>
        <begin position="144"/>
        <end position="340"/>
    </location>
</feature>
<comment type="caution">
    <text evidence="4">The sequence shown here is derived from an EMBL/GenBank/DDBJ whole genome shotgun (WGS) entry which is preliminary data.</text>
</comment>
<dbReference type="OrthoDB" id="9769359at2"/>
<keyword evidence="5" id="KW-1185">Reference proteome</keyword>
<dbReference type="SMART" id="SM00448">
    <property type="entry name" value="REC"/>
    <property type="match status" value="1"/>
</dbReference>
<dbReference type="PANTHER" id="PTHR45228:SF5">
    <property type="entry name" value="CYCLIC DI-GMP PHOSPHODIESTERASE VC_1348-RELATED"/>
    <property type="match status" value="1"/>
</dbReference>
<dbReference type="Proteomes" id="UP000199581">
    <property type="component" value="Unassembled WGS sequence"/>
</dbReference>
<dbReference type="PROSITE" id="PS51832">
    <property type="entry name" value="HD_GYP"/>
    <property type="match status" value="1"/>
</dbReference>
<dbReference type="Gene3D" id="3.40.50.2300">
    <property type="match status" value="1"/>
</dbReference>
<dbReference type="SMART" id="SM00471">
    <property type="entry name" value="HDc"/>
    <property type="match status" value="1"/>
</dbReference>
<dbReference type="AlphaFoldDB" id="A0A8G2C3S2"/>
<accession>A0A8G2C3S2</accession>
<dbReference type="Pfam" id="PF13487">
    <property type="entry name" value="HD_5"/>
    <property type="match status" value="1"/>
</dbReference>
<name>A0A8G2C3S2_DESNO</name>
<dbReference type="CDD" id="cd19920">
    <property type="entry name" value="REC_PA4781-like"/>
    <property type="match status" value="1"/>
</dbReference>
<dbReference type="PANTHER" id="PTHR45228">
    <property type="entry name" value="CYCLIC DI-GMP PHOSPHODIESTERASE TM_0186-RELATED"/>
    <property type="match status" value="1"/>
</dbReference>
<dbReference type="PROSITE" id="PS50110">
    <property type="entry name" value="RESPONSE_REGULATORY"/>
    <property type="match status" value="1"/>
</dbReference>
<proteinExistence type="predicted"/>
<dbReference type="InterPro" id="IPR011006">
    <property type="entry name" value="CheY-like_superfamily"/>
</dbReference>
<dbReference type="InterPro" id="IPR003607">
    <property type="entry name" value="HD/PDEase_dom"/>
</dbReference>
<evidence type="ECO:0000313" key="4">
    <source>
        <dbReference type="EMBL" id="SFL86550.1"/>
    </source>
</evidence>